<organism evidence="2 3">
    <name type="scientific">Mucilaginibacter ginsenosidivorans</name>
    <dbReference type="NCBI Taxonomy" id="398053"/>
    <lineage>
        <taxon>Bacteria</taxon>
        <taxon>Pseudomonadati</taxon>
        <taxon>Bacteroidota</taxon>
        <taxon>Sphingobacteriia</taxon>
        <taxon>Sphingobacteriales</taxon>
        <taxon>Sphingobacteriaceae</taxon>
        <taxon>Mucilaginibacter</taxon>
    </lineage>
</organism>
<sequence>MKKLCTLILILFSFHAFAQQDSLKAYNANRIRITSNGMEVLGAWGIANTGVSAIGWTSSTDPQTRYFYQMNVIWGSVDFVTAVLGYTGTQKYKNKKLSAAETLEAQKRIEKIFFVNGCLDVVYLGTGLYLKLAGDSRHSPIMKGYGESILLQGGFLLLFDGLMYHAEKGNGTKLGNFLEKHPITFDGRRVGMVFHM</sequence>
<keyword evidence="3" id="KW-1185">Reference proteome</keyword>
<evidence type="ECO:0000313" key="3">
    <source>
        <dbReference type="Proteomes" id="UP000321479"/>
    </source>
</evidence>
<dbReference type="Pfam" id="PF22503">
    <property type="entry name" value="DUF6992"/>
    <property type="match status" value="1"/>
</dbReference>
<evidence type="ECO:0000256" key="1">
    <source>
        <dbReference type="SAM" id="SignalP"/>
    </source>
</evidence>
<dbReference type="InterPro" id="IPR054261">
    <property type="entry name" value="DUF6992"/>
</dbReference>
<evidence type="ECO:0000313" key="2">
    <source>
        <dbReference type="EMBL" id="QEC64661.1"/>
    </source>
</evidence>
<dbReference type="AlphaFoldDB" id="A0A5B8V1X5"/>
<dbReference type="RefSeq" id="WP_147033495.1">
    <property type="nucleotide sequence ID" value="NZ_CP042436.1"/>
</dbReference>
<dbReference type="Proteomes" id="UP000321479">
    <property type="component" value="Chromosome"/>
</dbReference>
<accession>A0A5B8V1X5</accession>
<name>A0A5B8V1X5_9SPHI</name>
<dbReference type="KEGG" id="mgin:FRZ54_19510"/>
<keyword evidence="1" id="KW-0732">Signal</keyword>
<gene>
    <name evidence="2" type="ORF">FRZ54_19510</name>
</gene>
<feature type="chain" id="PRO_5022932982" description="DUF3575 domain-containing protein" evidence="1">
    <location>
        <begin position="19"/>
        <end position="196"/>
    </location>
</feature>
<protein>
    <recommendedName>
        <fullName evidence="4">DUF3575 domain-containing protein</fullName>
    </recommendedName>
</protein>
<feature type="signal peptide" evidence="1">
    <location>
        <begin position="1"/>
        <end position="18"/>
    </location>
</feature>
<reference evidence="2 3" key="1">
    <citation type="journal article" date="2017" name="Curr. Microbiol.">
        <title>Mucilaginibacter ginsenosidivorans sp. nov., Isolated from Soil of Ginseng Field.</title>
        <authorList>
            <person name="Kim M.M."/>
            <person name="Siddiqi M.Z."/>
            <person name="Im W.T."/>
        </authorList>
    </citation>
    <scope>NUCLEOTIDE SEQUENCE [LARGE SCALE GENOMIC DNA]</scope>
    <source>
        <strain evidence="2 3">Gsoil 3017</strain>
    </source>
</reference>
<evidence type="ECO:0008006" key="4">
    <source>
        <dbReference type="Google" id="ProtNLM"/>
    </source>
</evidence>
<dbReference type="OrthoDB" id="1122568at2"/>
<dbReference type="EMBL" id="CP042436">
    <property type="protein sequence ID" value="QEC64661.1"/>
    <property type="molecule type" value="Genomic_DNA"/>
</dbReference>
<proteinExistence type="predicted"/>